<dbReference type="EMBL" id="MRZV01000717">
    <property type="protein sequence ID" value="PIK45353.1"/>
    <property type="molecule type" value="Genomic_DNA"/>
</dbReference>
<protein>
    <submittedName>
        <fullName evidence="10">Uncharacterized protein</fullName>
    </submittedName>
</protein>
<keyword evidence="3" id="KW-0963">Cytoplasm</keyword>
<dbReference type="GO" id="GO:0016020">
    <property type="term" value="C:membrane"/>
    <property type="evidence" value="ECO:0007669"/>
    <property type="project" value="UniProtKB-SubCell"/>
</dbReference>
<evidence type="ECO:0000256" key="2">
    <source>
        <dbReference type="ARBA" id="ARBA00004496"/>
    </source>
</evidence>
<evidence type="ECO:0000313" key="11">
    <source>
        <dbReference type="Proteomes" id="UP000230750"/>
    </source>
</evidence>
<dbReference type="PANTHER" id="PTHR15352">
    <property type="entry name" value="LYMPHOID-RESTRICTED MEMBRANE PROTEIN, JAW1"/>
    <property type="match status" value="1"/>
</dbReference>
<organism evidence="10 11">
    <name type="scientific">Stichopus japonicus</name>
    <name type="common">Sea cucumber</name>
    <dbReference type="NCBI Taxonomy" id="307972"/>
    <lineage>
        <taxon>Eukaryota</taxon>
        <taxon>Metazoa</taxon>
        <taxon>Echinodermata</taxon>
        <taxon>Eleutherozoa</taxon>
        <taxon>Echinozoa</taxon>
        <taxon>Holothuroidea</taxon>
        <taxon>Aspidochirotacea</taxon>
        <taxon>Aspidochirotida</taxon>
        <taxon>Stichopodidae</taxon>
        <taxon>Apostichopus</taxon>
    </lineage>
</organism>
<evidence type="ECO:0000256" key="7">
    <source>
        <dbReference type="ARBA" id="ARBA00023136"/>
    </source>
</evidence>
<name>A0A2G8KBJ9_STIJA</name>
<accession>A0A2G8KBJ9</accession>
<keyword evidence="7" id="KW-0472">Membrane</keyword>
<dbReference type="Pfam" id="PF05781">
    <property type="entry name" value="MRVI1"/>
    <property type="match status" value="1"/>
</dbReference>
<reference evidence="10 11" key="1">
    <citation type="journal article" date="2017" name="PLoS Biol.">
        <title>The sea cucumber genome provides insights into morphological evolution and visceral regeneration.</title>
        <authorList>
            <person name="Zhang X."/>
            <person name="Sun L."/>
            <person name="Yuan J."/>
            <person name="Sun Y."/>
            <person name="Gao Y."/>
            <person name="Zhang L."/>
            <person name="Li S."/>
            <person name="Dai H."/>
            <person name="Hamel J.F."/>
            <person name="Liu C."/>
            <person name="Yu Y."/>
            <person name="Liu S."/>
            <person name="Lin W."/>
            <person name="Guo K."/>
            <person name="Jin S."/>
            <person name="Xu P."/>
            <person name="Storey K.B."/>
            <person name="Huan P."/>
            <person name="Zhang T."/>
            <person name="Zhou Y."/>
            <person name="Zhang J."/>
            <person name="Lin C."/>
            <person name="Li X."/>
            <person name="Xing L."/>
            <person name="Huo D."/>
            <person name="Sun M."/>
            <person name="Wang L."/>
            <person name="Mercier A."/>
            <person name="Li F."/>
            <person name="Yang H."/>
            <person name="Xiang J."/>
        </authorList>
    </citation>
    <scope>NUCLEOTIDE SEQUENCE [LARGE SCALE GENOMIC DNA]</scope>
    <source>
        <strain evidence="10">Shaxun</strain>
        <tissue evidence="10">Muscle</tissue>
    </source>
</reference>
<proteinExistence type="predicted"/>
<gene>
    <name evidence="10" type="ORF">BSL78_17774</name>
</gene>
<feature type="region of interest" description="Disordered" evidence="9">
    <location>
        <begin position="261"/>
        <end position="294"/>
    </location>
</feature>
<dbReference type="GO" id="GO:0005737">
    <property type="term" value="C:cytoplasm"/>
    <property type="evidence" value="ECO:0007669"/>
    <property type="project" value="UniProtKB-SubCell"/>
</dbReference>
<evidence type="ECO:0000313" key="10">
    <source>
        <dbReference type="EMBL" id="PIK45353.1"/>
    </source>
</evidence>
<dbReference type="PANTHER" id="PTHR15352:SF1">
    <property type="entry name" value="KASH5-LIKE COILED-COIL DOMAIN-CONTAINING PROTEIN"/>
    <property type="match status" value="1"/>
</dbReference>
<evidence type="ECO:0000256" key="3">
    <source>
        <dbReference type="ARBA" id="ARBA00022490"/>
    </source>
</evidence>
<dbReference type="InterPro" id="IPR008677">
    <property type="entry name" value="MRVI1"/>
</dbReference>
<dbReference type="STRING" id="307972.A0A2G8KBJ9"/>
<feature type="region of interest" description="Disordered" evidence="9">
    <location>
        <begin position="182"/>
        <end position="202"/>
    </location>
</feature>
<keyword evidence="11" id="KW-1185">Reference proteome</keyword>
<keyword evidence="4" id="KW-0812">Transmembrane</keyword>
<feature type="compositionally biased region" description="Polar residues" evidence="9">
    <location>
        <begin position="270"/>
        <end position="286"/>
    </location>
</feature>
<evidence type="ECO:0000256" key="4">
    <source>
        <dbReference type="ARBA" id="ARBA00022692"/>
    </source>
</evidence>
<evidence type="ECO:0000256" key="8">
    <source>
        <dbReference type="SAM" id="Coils"/>
    </source>
</evidence>
<evidence type="ECO:0000256" key="6">
    <source>
        <dbReference type="ARBA" id="ARBA00023054"/>
    </source>
</evidence>
<dbReference type="Proteomes" id="UP000230750">
    <property type="component" value="Unassembled WGS sequence"/>
</dbReference>
<evidence type="ECO:0000256" key="5">
    <source>
        <dbReference type="ARBA" id="ARBA00022989"/>
    </source>
</evidence>
<evidence type="ECO:0000256" key="9">
    <source>
        <dbReference type="SAM" id="MobiDB-lite"/>
    </source>
</evidence>
<sequence>MVRTHGLSGHLGTGAHQNMKRKCEMGVMLMKWSPQKMSDREVEMKFSDLSMALKSSKDTLDKRVEIQTRERNLAEENMGKELEGLVSSIQVLELHASESALCQHASQLQQKVGMLRTMTLNLSSKAEGLGQVLQEKRISTACEVMVKYVDNLRVMLDRKKEELEDAKKVIQDNRLFFRPTSAVADDSSPRTRRTSVGPLMGKFNQSTRLGATLSSAAWKKLVQDEARRRASVAVFSNQSNQDPRGRFSSLATSMGRASFSAFPRPVERANTIQPGESKLSPTSANKDSAKHRFEQGVHNQVSQELEDLREQQRIMVENLEELMDSMEEDDKEEIR</sequence>
<keyword evidence="5" id="KW-1133">Transmembrane helix</keyword>
<evidence type="ECO:0000256" key="1">
    <source>
        <dbReference type="ARBA" id="ARBA00004167"/>
    </source>
</evidence>
<keyword evidence="6 8" id="KW-0175">Coiled coil</keyword>
<comment type="subcellular location">
    <subcellularLocation>
        <location evidence="2">Cytoplasm</location>
    </subcellularLocation>
    <subcellularLocation>
        <location evidence="1">Membrane</location>
        <topology evidence="1">Single-pass membrane protein</topology>
    </subcellularLocation>
</comment>
<dbReference type="OrthoDB" id="10062605at2759"/>
<feature type="coiled-coil region" evidence="8">
    <location>
        <begin position="298"/>
        <end position="329"/>
    </location>
</feature>
<dbReference type="AlphaFoldDB" id="A0A2G8KBJ9"/>
<comment type="caution">
    <text evidence="10">The sequence shown here is derived from an EMBL/GenBank/DDBJ whole genome shotgun (WGS) entry which is preliminary data.</text>
</comment>